<dbReference type="InterPro" id="IPR037523">
    <property type="entry name" value="VOC_core"/>
</dbReference>
<dbReference type="Pfam" id="PF09972">
    <property type="entry name" value="DUF2207"/>
    <property type="match status" value="1"/>
</dbReference>
<sequence>MDDVHAGYERLRELGVRFTQGPLEMGPVTTAVLDDTCGNLIQIMDDGTYDEVLFRQASEEAGQDPCRQTPTRTRPRAQSHRAQTATRHPVTALLVGSASLLILLALGLHLLLDREAEPYPGWRITGFDTQITVHASGSVDTIETITYDFGSHPSHGLTRELPETGWIDGYGWRDFGLTSIRGEGHPTRPSSR</sequence>
<dbReference type="EMBL" id="JACHDO010000001">
    <property type="protein sequence ID" value="MBB5490582.1"/>
    <property type="molecule type" value="Genomic_DNA"/>
</dbReference>
<evidence type="ECO:0000256" key="2">
    <source>
        <dbReference type="SAM" id="Phobius"/>
    </source>
</evidence>
<dbReference type="SUPFAM" id="SSF54593">
    <property type="entry name" value="Glyoxalase/Bleomycin resistance protein/Dihydroxybiphenyl dioxygenase"/>
    <property type="match status" value="1"/>
</dbReference>
<evidence type="ECO:0000259" key="3">
    <source>
        <dbReference type="PROSITE" id="PS51819"/>
    </source>
</evidence>
<comment type="caution">
    <text evidence="4">The sequence shown here is derived from an EMBL/GenBank/DDBJ whole genome shotgun (WGS) entry which is preliminary data.</text>
</comment>
<protein>
    <recommendedName>
        <fullName evidence="3">VOC domain-containing protein</fullName>
    </recommendedName>
</protein>
<proteinExistence type="predicted"/>
<organism evidence="4 5">
    <name type="scientific">Nocardiopsis metallicus</name>
    <dbReference type="NCBI Taxonomy" id="179819"/>
    <lineage>
        <taxon>Bacteria</taxon>
        <taxon>Bacillati</taxon>
        <taxon>Actinomycetota</taxon>
        <taxon>Actinomycetes</taxon>
        <taxon>Streptosporangiales</taxon>
        <taxon>Nocardiopsidaceae</taxon>
        <taxon>Nocardiopsis</taxon>
    </lineage>
</organism>
<dbReference type="AlphaFoldDB" id="A0A840W3D2"/>
<keyword evidence="5" id="KW-1185">Reference proteome</keyword>
<dbReference type="InterPro" id="IPR018702">
    <property type="entry name" value="DUF2207"/>
</dbReference>
<feature type="transmembrane region" description="Helical" evidence="2">
    <location>
        <begin position="90"/>
        <end position="112"/>
    </location>
</feature>
<keyword evidence="2" id="KW-0472">Membrane</keyword>
<keyword evidence="2" id="KW-1133">Transmembrane helix</keyword>
<accession>A0A840W3D2</accession>
<gene>
    <name evidence="4" type="ORF">HNR07_001719</name>
</gene>
<dbReference type="Gene3D" id="3.10.180.10">
    <property type="entry name" value="2,3-Dihydroxybiphenyl 1,2-Dioxygenase, domain 1"/>
    <property type="match status" value="1"/>
</dbReference>
<feature type="region of interest" description="Disordered" evidence="1">
    <location>
        <begin position="58"/>
        <end position="85"/>
    </location>
</feature>
<name>A0A840W3D2_9ACTN</name>
<keyword evidence="2" id="KW-0812">Transmembrane</keyword>
<dbReference type="Proteomes" id="UP000579647">
    <property type="component" value="Unassembled WGS sequence"/>
</dbReference>
<reference evidence="4 5" key="1">
    <citation type="submission" date="2020-08" db="EMBL/GenBank/DDBJ databases">
        <title>Sequencing the genomes of 1000 actinobacteria strains.</title>
        <authorList>
            <person name="Klenk H.-P."/>
        </authorList>
    </citation>
    <scope>NUCLEOTIDE SEQUENCE [LARGE SCALE GENOMIC DNA]</scope>
    <source>
        <strain evidence="4 5">DSM 44598</strain>
    </source>
</reference>
<feature type="domain" description="VOC" evidence="3">
    <location>
        <begin position="1"/>
        <end position="46"/>
    </location>
</feature>
<dbReference type="PROSITE" id="PS51819">
    <property type="entry name" value="VOC"/>
    <property type="match status" value="1"/>
</dbReference>
<evidence type="ECO:0000256" key="1">
    <source>
        <dbReference type="SAM" id="MobiDB-lite"/>
    </source>
</evidence>
<evidence type="ECO:0000313" key="5">
    <source>
        <dbReference type="Proteomes" id="UP000579647"/>
    </source>
</evidence>
<evidence type="ECO:0000313" key="4">
    <source>
        <dbReference type="EMBL" id="MBB5490582.1"/>
    </source>
</evidence>
<dbReference type="InterPro" id="IPR029068">
    <property type="entry name" value="Glyas_Bleomycin-R_OHBP_Dase"/>
</dbReference>